<gene>
    <name evidence="1" type="ORF">PCANC_19312</name>
    <name evidence="2" type="ORF">PCASD_06917</name>
</gene>
<accession>A0A2N5UM84</accession>
<protein>
    <submittedName>
        <fullName evidence="1">Uncharacterized protein</fullName>
    </submittedName>
</protein>
<dbReference type="EMBL" id="PGCJ01000203">
    <property type="protein sequence ID" value="PLW38747.1"/>
    <property type="molecule type" value="Genomic_DNA"/>
</dbReference>
<sequence>MGKWLYIKIGQMIAGEKVPSVSYEHLTGYHGPRGLYDPDSWVGEKKASSVVSARDLATVPNDTVIKLMEMLSSIVSGCDAQTRFFEEKLQRDEEFFRGQLLGQLERHNEGVQRIISTCIIDLHFQALQKHRLSEELLEMLKDRVFDDTPAKNP</sequence>
<dbReference type="AlphaFoldDB" id="A0A2N5UM84"/>
<keyword evidence="3" id="KW-1185">Reference proteome</keyword>
<proteinExistence type="predicted"/>
<reference evidence="3 4" key="1">
    <citation type="submission" date="2017-11" db="EMBL/GenBank/DDBJ databases">
        <title>De novo assembly and phasing of dikaryotic genomes from two isolates of Puccinia coronata f. sp. avenae, the causal agent of oat crown rust.</title>
        <authorList>
            <person name="Miller M.E."/>
            <person name="Zhang Y."/>
            <person name="Omidvar V."/>
            <person name="Sperschneider J."/>
            <person name="Schwessinger B."/>
            <person name="Raley C."/>
            <person name="Palmer J.M."/>
            <person name="Garnica D."/>
            <person name="Upadhyaya N."/>
            <person name="Rathjen J."/>
            <person name="Taylor J.M."/>
            <person name="Park R.F."/>
            <person name="Dodds P.N."/>
            <person name="Hirsch C.D."/>
            <person name="Kianian S.F."/>
            <person name="Figueroa M."/>
        </authorList>
    </citation>
    <scope>NUCLEOTIDE SEQUENCE [LARGE SCALE GENOMIC DNA]</scope>
    <source>
        <strain evidence="1">12NC29</strain>
        <strain evidence="2">12SD80</strain>
    </source>
</reference>
<dbReference type="EMBL" id="PGCI01000052">
    <property type="protein sequence ID" value="PLW44981.1"/>
    <property type="molecule type" value="Genomic_DNA"/>
</dbReference>
<evidence type="ECO:0000313" key="3">
    <source>
        <dbReference type="Proteomes" id="UP000235388"/>
    </source>
</evidence>
<comment type="caution">
    <text evidence="1">The sequence shown here is derived from an EMBL/GenBank/DDBJ whole genome shotgun (WGS) entry which is preliminary data.</text>
</comment>
<evidence type="ECO:0000313" key="1">
    <source>
        <dbReference type="EMBL" id="PLW38747.1"/>
    </source>
</evidence>
<dbReference type="Proteomes" id="UP000235392">
    <property type="component" value="Unassembled WGS sequence"/>
</dbReference>
<dbReference type="Proteomes" id="UP000235388">
    <property type="component" value="Unassembled WGS sequence"/>
</dbReference>
<name>A0A2N5UM84_9BASI</name>
<organism evidence="1 3">
    <name type="scientific">Puccinia coronata f. sp. avenae</name>
    <dbReference type="NCBI Taxonomy" id="200324"/>
    <lineage>
        <taxon>Eukaryota</taxon>
        <taxon>Fungi</taxon>
        <taxon>Dikarya</taxon>
        <taxon>Basidiomycota</taxon>
        <taxon>Pucciniomycotina</taxon>
        <taxon>Pucciniomycetes</taxon>
        <taxon>Pucciniales</taxon>
        <taxon>Pucciniaceae</taxon>
        <taxon>Puccinia</taxon>
    </lineage>
</organism>
<evidence type="ECO:0000313" key="2">
    <source>
        <dbReference type="EMBL" id="PLW44981.1"/>
    </source>
</evidence>
<evidence type="ECO:0000313" key="4">
    <source>
        <dbReference type="Proteomes" id="UP000235392"/>
    </source>
</evidence>